<reference evidence="3" key="1">
    <citation type="submission" date="2015-12" db="EMBL/GenBank/DDBJ databases">
        <title>Gene expression during late stages of embryo sac development: a critical building block for successful pollen-pistil interactions.</title>
        <authorList>
            <person name="Liu Y."/>
            <person name="Joly V."/>
            <person name="Sabar M."/>
            <person name="Matton D.P."/>
        </authorList>
    </citation>
    <scope>NUCLEOTIDE SEQUENCE</scope>
</reference>
<dbReference type="AlphaFoldDB" id="A0A0V0H012"/>
<feature type="chain" id="PRO_5006865661" evidence="1">
    <location>
        <begin position="27"/>
        <end position="123"/>
    </location>
</feature>
<dbReference type="InterPro" id="IPR043502">
    <property type="entry name" value="DNA/RNA_pol_sf"/>
</dbReference>
<feature type="signal peptide" evidence="1">
    <location>
        <begin position="1"/>
        <end position="26"/>
    </location>
</feature>
<feature type="domain" description="Reverse transcriptase" evidence="2">
    <location>
        <begin position="6"/>
        <end position="122"/>
    </location>
</feature>
<protein>
    <submittedName>
        <fullName evidence="3">Putative ovule protein</fullName>
    </submittedName>
</protein>
<dbReference type="PANTHER" id="PTHR46890">
    <property type="entry name" value="NON-LTR RETROLELEMENT REVERSE TRANSCRIPTASE-LIKE PROTEIN-RELATED"/>
    <property type="match status" value="1"/>
</dbReference>
<evidence type="ECO:0000256" key="1">
    <source>
        <dbReference type="SAM" id="SignalP"/>
    </source>
</evidence>
<organism evidence="3">
    <name type="scientific">Solanum chacoense</name>
    <name type="common">Chaco potato</name>
    <dbReference type="NCBI Taxonomy" id="4108"/>
    <lineage>
        <taxon>Eukaryota</taxon>
        <taxon>Viridiplantae</taxon>
        <taxon>Streptophyta</taxon>
        <taxon>Embryophyta</taxon>
        <taxon>Tracheophyta</taxon>
        <taxon>Spermatophyta</taxon>
        <taxon>Magnoliopsida</taxon>
        <taxon>eudicotyledons</taxon>
        <taxon>Gunneridae</taxon>
        <taxon>Pentapetalae</taxon>
        <taxon>asterids</taxon>
        <taxon>lamiids</taxon>
        <taxon>Solanales</taxon>
        <taxon>Solanaceae</taxon>
        <taxon>Solanoideae</taxon>
        <taxon>Solaneae</taxon>
        <taxon>Solanum</taxon>
    </lineage>
</organism>
<name>A0A0V0H012_SOLCH</name>
<dbReference type="Pfam" id="PF00078">
    <property type="entry name" value="RVT_1"/>
    <property type="match status" value="1"/>
</dbReference>
<proteinExistence type="predicted"/>
<dbReference type="InterPro" id="IPR000477">
    <property type="entry name" value="RT_dom"/>
</dbReference>
<dbReference type="SUPFAM" id="SSF56672">
    <property type="entry name" value="DNA/RNA polymerases"/>
    <property type="match status" value="1"/>
</dbReference>
<dbReference type="EMBL" id="GEDG01028648">
    <property type="protein sequence ID" value="JAP13040.1"/>
    <property type="molecule type" value="Transcribed_RNA"/>
</dbReference>
<sequence>MGFGEKWLGWIHFCISTVRFSVLVNCEPVGFFPSERGLRQGDPLSPFLFILAMEGFDSLRRIAIQNRWIKGFQIKGSSGQVKEICHLLFADDTIIFCEPWEDQIRFLKTILLFFEASSGLKVK</sequence>
<dbReference type="InterPro" id="IPR052343">
    <property type="entry name" value="Retrotransposon-Effector_Assoc"/>
</dbReference>
<keyword evidence="1" id="KW-0732">Signal</keyword>
<evidence type="ECO:0000259" key="2">
    <source>
        <dbReference type="Pfam" id="PF00078"/>
    </source>
</evidence>
<evidence type="ECO:0000313" key="3">
    <source>
        <dbReference type="EMBL" id="JAP13040.1"/>
    </source>
</evidence>
<accession>A0A0V0H012</accession>
<dbReference type="PANTHER" id="PTHR46890:SF50">
    <property type="entry name" value="RNA-DIRECTED DNA POLYMERASE, EUKARYOTA, REVERSE TRANSCRIPTASE ZINC-BINDING DOMAIN PROTEIN-RELATED"/>
    <property type="match status" value="1"/>
</dbReference>